<dbReference type="Gene3D" id="2.110.10.10">
    <property type="entry name" value="Hemopexin-like domain"/>
    <property type="match status" value="1"/>
</dbReference>
<dbReference type="Pfam" id="PF00045">
    <property type="entry name" value="Hemopexin"/>
    <property type="match status" value="1"/>
</dbReference>
<name>A0A1D1VDD6_RAMVA</name>
<keyword evidence="2" id="KW-1185">Reference proteome</keyword>
<organism evidence="1 2">
    <name type="scientific">Ramazzottius varieornatus</name>
    <name type="common">Water bear</name>
    <name type="synonym">Tardigrade</name>
    <dbReference type="NCBI Taxonomy" id="947166"/>
    <lineage>
        <taxon>Eukaryota</taxon>
        <taxon>Metazoa</taxon>
        <taxon>Ecdysozoa</taxon>
        <taxon>Tardigrada</taxon>
        <taxon>Eutardigrada</taxon>
        <taxon>Parachela</taxon>
        <taxon>Hypsibioidea</taxon>
        <taxon>Ramazzottiidae</taxon>
        <taxon>Ramazzottius</taxon>
    </lineage>
</organism>
<dbReference type="Proteomes" id="UP000186922">
    <property type="component" value="Unassembled WGS sequence"/>
</dbReference>
<sequence>MGLVAYLAASITGRLVRRAKYYFRVARLALTGEGYRTAWMRGPWYWRVTDRGVDSGYPNLIRSSWGGNHIWTFVRTKLPPVCGPRLLPVDRGFPQHIDAGFRSSIGRTYLFSKDKY</sequence>
<dbReference type="InterPro" id="IPR036375">
    <property type="entry name" value="Hemopexin-like_dom_sf"/>
</dbReference>
<reference evidence="1 2" key="1">
    <citation type="journal article" date="2016" name="Nat. Commun.">
        <title>Extremotolerant tardigrade genome and improved radiotolerance of human cultured cells by tardigrade-unique protein.</title>
        <authorList>
            <person name="Hashimoto T."/>
            <person name="Horikawa D.D."/>
            <person name="Saito Y."/>
            <person name="Kuwahara H."/>
            <person name="Kozuka-Hata H."/>
            <person name="Shin-I T."/>
            <person name="Minakuchi Y."/>
            <person name="Ohishi K."/>
            <person name="Motoyama A."/>
            <person name="Aizu T."/>
            <person name="Enomoto A."/>
            <person name="Kondo K."/>
            <person name="Tanaka S."/>
            <person name="Hara Y."/>
            <person name="Koshikawa S."/>
            <person name="Sagara H."/>
            <person name="Miura T."/>
            <person name="Yokobori S."/>
            <person name="Miyagawa K."/>
            <person name="Suzuki Y."/>
            <person name="Kubo T."/>
            <person name="Oyama M."/>
            <person name="Kohara Y."/>
            <person name="Fujiyama A."/>
            <person name="Arakawa K."/>
            <person name="Katayama T."/>
            <person name="Toyoda A."/>
            <person name="Kunieda T."/>
        </authorList>
    </citation>
    <scope>NUCLEOTIDE SEQUENCE [LARGE SCALE GENOMIC DNA]</scope>
    <source>
        <strain evidence="1 2">YOKOZUNA-1</strain>
    </source>
</reference>
<gene>
    <name evidence="1" type="primary">RvY_09916-1</name>
    <name evidence="1" type="synonym">RvY_09916.1</name>
    <name evidence="1" type="ORF">RvY_09916</name>
</gene>
<dbReference type="AlphaFoldDB" id="A0A1D1VDD6"/>
<proteinExistence type="predicted"/>
<evidence type="ECO:0000313" key="2">
    <source>
        <dbReference type="Proteomes" id="UP000186922"/>
    </source>
</evidence>
<dbReference type="InterPro" id="IPR018487">
    <property type="entry name" value="Hemopexin-like_repeat"/>
</dbReference>
<comment type="caution">
    <text evidence="1">The sequence shown here is derived from an EMBL/GenBank/DDBJ whole genome shotgun (WGS) entry which is preliminary data.</text>
</comment>
<accession>A0A1D1VDD6</accession>
<dbReference type="SUPFAM" id="SSF50923">
    <property type="entry name" value="Hemopexin-like domain"/>
    <property type="match status" value="1"/>
</dbReference>
<dbReference type="EMBL" id="BDGG01000005">
    <property type="protein sequence ID" value="GAU98825.1"/>
    <property type="molecule type" value="Genomic_DNA"/>
</dbReference>
<protein>
    <submittedName>
        <fullName evidence="1">Uncharacterized protein</fullName>
    </submittedName>
</protein>
<evidence type="ECO:0000313" key="1">
    <source>
        <dbReference type="EMBL" id="GAU98825.1"/>
    </source>
</evidence>